<keyword evidence="3" id="KW-1185">Reference proteome</keyword>
<dbReference type="Proteomes" id="UP000193144">
    <property type="component" value="Unassembled WGS sequence"/>
</dbReference>
<evidence type="ECO:0000313" key="2">
    <source>
        <dbReference type="EMBL" id="ORY03466.1"/>
    </source>
</evidence>
<organism evidence="2 3">
    <name type="scientific">Clohesyomyces aquaticus</name>
    <dbReference type="NCBI Taxonomy" id="1231657"/>
    <lineage>
        <taxon>Eukaryota</taxon>
        <taxon>Fungi</taxon>
        <taxon>Dikarya</taxon>
        <taxon>Ascomycota</taxon>
        <taxon>Pezizomycotina</taxon>
        <taxon>Dothideomycetes</taxon>
        <taxon>Pleosporomycetidae</taxon>
        <taxon>Pleosporales</taxon>
        <taxon>Lindgomycetaceae</taxon>
        <taxon>Clohesyomyces</taxon>
    </lineage>
</organism>
<protein>
    <submittedName>
        <fullName evidence="2">Uncharacterized protein</fullName>
    </submittedName>
</protein>
<proteinExistence type="predicted"/>
<evidence type="ECO:0000313" key="3">
    <source>
        <dbReference type="Proteomes" id="UP000193144"/>
    </source>
</evidence>
<dbReference type="OrthoDB" id="3795687at2759"/>
<feature type="compositionally biased region" description="Basic and acidic residues" evidence="1">
    <location>
        <begin position="375"/>
        <end position="388"/>
    </location>
</feature>
<evidence type="ECO:0000256" key="1">
    <source>
        <dbReference type="SAM" id="MobiDB-lite"/>
    </source>
</evidence>
<dbReference type="EMBL" id="MCFA01000146">
    <property type="protein sequence ID" value="ORY03466.1"/>
    <property type="molecule type" value="Genomic_DNA"/>
</dbReference>
<feature type="region of interest" description="Disordered" evidence="1">
    <location>
        <begin position="371"/>
        <end position="402"/>
    </location>
</feature>
<dbReference type="AlphaFoldDB" id="A0A1Y1YZU5"/>
<accession>A0A1Y1YZU5</accession>
<feature type="region of interest" description="Disordered" evidence="1">
    <location>
        <begin position="1"/>
        <end position="24"/>
    </location>
</feature>
<reference evidence="2 3" key="1">
    <citation type="submission" date="2016-07" db="EMBL/GenBank/DDBJ databases">
        <title>Pervasive Adenine N6-methylation of Active Genes in Fungi.</title>
        <authorList>
            <consortium name="DOE Joint Genome Institute"/>
            <person name="Mondo S.J."/>
            <person name="Dannebaum R.O."/>
            <person name="Kuo R.C."/>
            <person name="Labutti K."/>
            <person name="Haridas S."/>
            <person name="Kuo A."/>
            <person name="Salamov A."/>
            <person name="Ahrendt S.R."/>
            <person name="Lipzen A."/>
            <person name="Sullivan W."/>
            <person name="Andreopoulos W.B."/>
            <person name="Clum A."/>
            <person name="Lindquist E."/>
            <person name="Daum C."/>
            <person name="Ramamoorthy G.K."/>
            <person name="Gryganskyi A."/>
            <person name="Culley D."/>
            <person name="Magnuson J.K."/>
            <person name="James T.Y."/>
            <person name="O'Malley M.A."/>
            <person name="Stajich J.E."/>
            <person name="Spatafora J.W."/>
            <person name="Visel A."/>
            <person name="Grigoriev I.V."/>
        </authorList>
    </citation>
    <scope>NUCLEOTIDE SEQUENCE [LARGE SCALE GENOMIC DNA]</scope>
    <source>
        <strain evidence="2 3">CBS 115471</strain>
    </source>
</reference>
<gene>
    <name evidence="2" type="ORF">BCR34DRAFT_573476</name>
</gene>
<sequence>MYPPTPESYSSEPEDRNDSPYSESESIQNTISSWDHVTSQHRSSQLTKLAWGHWHEYPSPIPVFPKPLALSYCNYKTFYTEYKSIDGTRLEVASRLTAAMLVHYFPPPGFEHWRVTSRPDGLFENVPVHGTTCWMVTKRAPKPSEDGGGEVTEETASEPSPRLLLLLVIIITDNKYVEKCSRRAFQSIEFSSALIETSGDFVVDDVVVRKGNVAILGGRVRPIGPRFEFYTFDLDSEDGRALVPWFGESERCPEGYGTHAIGLGVEEAAKVDAVFKHFVSSELGTCIPNTNTLSSSMNHTAQLARAERSRHQSTELTPEPSDDDMTDEYLRSLKVNGNGRLLGAASRLLTSDKQAQAKRLARARGIQFAKPEFLNGRDRDRKQRERERERKRKAAKEETLAV</sequence>
<comment type="caution">
    <text evidence="2">The sequence shown here is derived from an EMBL/GenBank/DDBJ whole genome shotgun (WGS) entry which is preliminary data.</text>
</comment>
<name>A0A1Y1YZU5_9PLEO</name>
<feature type="region of interest" description="Disordered" evidence="1">
    <location>
        <begin position="306"/>
        <end position="326"/>
    </location>
</feature>